<feature type="compositionally biased region" description="Basic residues" evidence="1">
    <location>
        <begin position="27"/>
        <end position="45"/>
    </location>
</feature>
<sequence length="360" mass="38111">MYYTRILQIFAILVVVLCLTDAAPVKSKTKSKAVAKKPVAKKLPAKKPAPLPPSRPVSPVPRPASPAGKATTPKKATTKKTTSPPPSRPASPAGKADSSTAAKGKSTVTSPPPSRTASPANGKSGSGSTPKTGTQPDADDTCSRKTTCEPCLKAKCSFDVKGKKCFAKNTPLDAGAIIASGQPAAKKCKDAADELKKESTPTSQISDLEFQQAAARTFGRLQRHVLGTNDNAEPTSGRHLASSFIKIPENVKNYKRKRNPDTGLSQFTKIAGDGPQTKTTWDDDDDPKKYTSTDVRSICQTAIEAVLRLQDSKTLSSTAITSISVRPPGKDFNICVTVQKNTSVFPKNTEKTTKASGEKC</sequence>
<evidence type="ECO:0000313" key="3">
    <source>
        <dbReference type="EMBL" id="KAL0568919.1"/>
    </source>
</evidence>
<accession>A0ABR3F1G3</accession>
<evidence type="ECO:0000313" key="4">
    <source>
        <dbReference type="Proteomes" id="UP001465976"/>
    </source>
</evidence>
<reference evidence="3 4" key="1">
    <citation type="submission" date="2024-02" db="EMBL/GenBank/DDBJ databases">
        <title>A draft genome for the cacao thread blight pathogen Marasmius crinis-equi.</title>
        <authorList>
            <person name="Cohen S.P."/>
            <person name="Baruah I.K."/>
            <person name="Amoako-Attah I."/>
            <person name="Bukari Y."/>
            <person name="Meinhardt L.W."/>
            <person name="Bailey B.A."/>
        </authorList>
    </citation>
    <scope>NUCLEOTIDE SEQUENCE [LARGE SCALE GENOMIC DNA]</scope>
    <source>
        <strain evidence="3 4">GH-76</strain>
    </source>
</reference>
<feature type="compositionally biased region" description="Low complexity" evidence="1">
    <location>
        <begin position="115"/>
        <end position="134"/>
    </location>
</feature>
<evidence type="ECO:0000256" key="2">
    <source>
        <dbReference type="SAM" id="SignalP"/>
    </source>
</evidence>
<feature type="chain" id="PRO_5047011459" evidence="2">
    <location>
        <begin position="23"/>
        <end position="360"/>
    </location>
</feature>
<comment type="caution">
    <text evidence="3">The sequence shown here is derived from an EMBL/GenBank/DDBJ whole genome shotgun (WGS) entry which is preliminary data.</text>
</comment>
<keyword evidence="4" id="KW-1185">Reference proteome</keyword>
<keyword evidence="2" id="KW-0732">Signal</keyword>
<protein>
    <submittedName>
        <fullName evidence="3">Uncharacterized protein</fullName>
    </submittedName>
</protein>
<name>A0ABR3F1G3_9AGAR</name>
<feature type="compositionally biased region" description="Pro residues" evidence="1">
    <location>
        <begin position="47"/>
        <end position="64"/>
    </location>
</feature>
<gene>
    <name evidence="3" type="ORF">V5O48_013054</name>
</gene>
<dbReference type="Proteomes" id="UP001465976">
    <property type="component" value="Unassembled WGS sequence"/>
</dbReference>
<feature type="signal peptide" evidence="2">
    <location>
        <begin position="1"/>
        <end position="22"/>
    </location>
</feature>
<feature type="region of interest" description="Disordered" evidence="1">
    <location>
        <begin position="26"/>
        <end position="145"/>
    </location>
</feature>
<proteinExistence type="predicted"/>
<feature type="compositionally biased region" description="Low complexity" evidence="1">
    <location>
        <begin position="65"/>
        <end position="82"/>
    </location>
</feature>
<organism evidence="3 4">
    <name type="scientific">Marasmius crinis-equi</name>
    <dbReference type="NCBI Taxonomy" id="585013"/>
    <lineage>
        <taxon>Eukaryota</taxon>
        <taxon>Fungi</taxon>
        <taxon>Dikarya</taxon>
        <taxon>Basidiomycota</taxon>
        <taxon>Agaricomycotina</taxon>
        <taxon>Agaricomycetes</taxon>
        <taxon>Agaricomycetidae</taxon>
        <taxon>Agaricales</taxon>
        <taxon>Marasmiineae</taxon>
        <taxon>Marasmiaceae</taxon>
        <taxon>Marasmius</taxon>
    </lineage>
</organism>
<evidence type="ECO:0000256" key="1">
    <source>
        <dbReference type="SAM" id="MobiDB-lite"/>
    </source>
</evidence>
<dbReference type="EMBL" id="JBAHYK010001232">
    <property type="protein sequence ID" value="KAL0568919.1"/>
    <property type="molecule type" value="Genomic_DNA"/>
</dbReference>